<organism evidence="1 2">
    <name type="scientific">Candidatus Onthousia excrementipullorum</name>
    <dbReference type="NCBI Taxonomy" id="2840884"/>
    <lineage>
        <taxon>Bacteria</taxon>
        <taxon>Bacillati</taxon>
        <taxon>Bacillota</taxon>
        <taxon>Bacilli</taxon>
        <taxon>Candidatus Onthousia</taxon>
    </lineage>
</organism>
<dbReference type="EMBL" id="DVHC01000038">
    <property type="protein sequence ID" value="HIR59148.1"/>
    <property type="molecule type" value="Genomic_DNA"/>
</dbReference>
<accession>A0A9D1DUH0</accession>
<sequence>MFERNNIDDLFLASITVLYPDNDIVTDNVGGLLKISRAGYGYSTILKKEGEQYIDLNNSKAEITMTRDPNKTSYTIDYMEPLSKYYTSDGKRKNVFSNRQAIKMAETYYDEFDKDEKEAQKIKSL</sequence>
<name>A0A9D1DUH0_9FIRM</name>
<reference evidence="1" key="1">
    <citation type="submission" date="2020-10" db="EMBL/GenBank/DDBJ databases">
        <authorList>
            <person name="Gilroy R."/>
        </authorList>
    </citation>
    <scope>NUCLEOTIDE SEQUENCE</scope>
    <source>
        <strain evidence="1">CHK184-20233</strain>
    </source>
</reference>
<comment type="caution">
    <text evidence="1">The sequence shown here is derived from an EMBL/GenBank/DDBJ whole genome shotgun (WGS) entry which is preliminary data.</text>
</comment>
<proteinExistence type="predicted"/>
<gene>
    <name evidence="1" type="ORF">IAB38_03775</name>
</gene>
<protein>
    <submittedName>
        <fullName evidence="1">Uncharacterized protein</fullName>
    </submittedName>
</protein>
<evidence type="ECO:0000313" key="1">
    <source>
        <dbReference type="EMBL" id="HIR59148.1"/>
    </source>
</evidence>
<dbReference type="AlphaFoldDB" id="A0A9D1DUH0"/>
<dbReference type="Proteomes" id="UP000824232">
    <property type="component" value="Unassembled WGS sequence"/>
</dbReference>
<evidence type="ECO:0000313" key="2">
    <source>
        <dbReference type="Proteomes" id="UP000824232"/>
    </source>
</evidence>
<reference evidence="1" key="2">
    <citation type="journal article" date="2021" name="PeerJ">
        <title>Extensive microbial diversity within the chicken gut microbiome revealed by metagenomics and culture.</title>
        <authorList>
            <person name="Gilroy R."/>
            <person name="Ravi A."/>
            <person name="Getino M."/>
            <person name="Pursley I."/>
            <person name="Horton D.L."/>
            <person name="Alikhan N.F."/>
            <person name="Baker D."/>
            <person name="Gharbi K."/>
            <person name="Hall N."/>
            <person name="Watson M."/>
            <person name="Adriaenssens E.M."/>
            <person name="Foster-Nyarko E."/>
            <person name="Jarju S."/>
            <person name="Secka A."/>
            <person name="Antonio M."/>
            <person name="Oren A."/>
            <person name="Chaudhuri R.R."/>
            <person name="La Ragione R."/>
            <person name="Hildebrand F."/>
            <person name="Pallen M.J."/>
        </authorList>
    </citation>
    <scope>NUCLEOTIDE SEQUENCE</scope>
    <source>
        <strain evidence="1">CHK184-20233</strain>
    </source>
</reference>